<reference evidence="1 2" key="1">
    <citation type="submission" date="2016-10" db="EMBL/GenBank/DDBJ databases">
        <authorList>
            <person name="de Groot N.N."/>
        </authorList>
    </citation>
    <scope>NUCLEOTIDE SEQUENCE [LARGE SCALE GENOMIC DNA]</scope>
    <source>
        <strain evidence="1 2">EP1-55-1</strain>
    </source>
</reference>
<organism evidence="1 2">
    <name type="scientific">Hydrogenimonas thermophila</name>
    <dbReference type="NCBI Taxonomy" id="223786"/>
    <lineage>
        <taxon>Bacteria</taxon>
        <taxon>Pseudomonadati</taxon>
        <taxon>Campylobacterota</taxon>
        <taxon>Epsilonproteobacteria</taxon>
        <taxon>Campylobacterales</taxon>
        <taxon>Hydrogenimonadaceae</taxon>
        <taxon>Hydrogenimonas</taxon>
    </lineage>
</organism>
<dbReference type="STRING" id="223786.SAMN05216234_1472"/>
<protein>
    <submittedName>
        <fullName evidence="1">Uncharacterized protein</fullName>
    </submittedName>
</protein>
<accession>A0A1I5TQL5</accession>
<dbReference type="EMBL" id="FOXB01000047">
    <property type="protein sequence ID" value="SFP85362.1"/>
    <property type="molecule type" value="Genomic_DNA"/>
</dbReference>
<proteinExistence type="predicted"/>
<dbReference type="AlphaFoldDB" id="A0A1I5TQL5"/>
<keyword evidence="2" id="KW-1185">Reference proteome</keyword>
<sequence>MKELHKCLSSLRTLQQEGTYRRKKYLEEKEFIQYCKSVKLDITEHNLKEFSKQNLIYSYCSQKDSNSNEKNYYARWQIFKIYELLNSSFESNIINFKPFFQTILDYMMIERLLYDEAFVVAKDETNSTIIEGENLEQLNKKIEEKSKKNYNEHSYKDWIKFIRKLVELYKNYLNIEKYLLAYEVKIFLTATVNLIINAKEKDFNQLCTDFDGTPSSLEQEEDGVTFRSGDLKRIYPDEMEMAIEQFRISFKNIANDTKIEELIEFLQSQNLEYIFLHIYDIEKIWFNREQHWERKLWAYMRSLVIGIEFYSKKISSCCYLGDVHLFLDFASTNTLNKPPKCIGLKRINNKKSISSHLGKDKIGNAESFEEYIEKLNLLIEASKKFDDPYKDEYFYHIFYLTRNFFAHNIKVDNQLIGSIFYYVYESLKKVLLEIYKKSLIKS</sequence>
<gene>
    <name evidence="1" type="ORF">SAMN05216234_1472</name>
</gene>
<dbReference type="Proteomes" id="UP000199227">
    <property type="component" value="Unassembled WGS sequence"/>
</dbReference>
<evidence type="ECO:0000313" key="2">
    <source>
        <dbReference type="Proteomes" id="UP000199227"/>
    </source>
</evidence>
<evidence type="ECO:0000313" key="1">
    <source>
        <dbReference type="EMBL" id="SFP85362.1"/>
    </source>
</evidence>
<name>A0A1I5TQL5_9BACT</name>
<dbReference type="RefSeq" id="WP_092913885.1">
    <property type="nucleotide sequence ID" value="NZ_FOXB01000047.1"/>
</dbReference>